<dbReference type="SUPFAM" id="SSF51735">
    <property type="entry name" value="NAD(P)-binding Rossmann-fold domains"/>
    <property type="match status" value="1"/>
</dbReference>
<dbReference type="InterPro" id="IPR020904">
    <property type="entry name" value="Sc_DH/Rdtase_CS"/>
</dbReference>
<organism evidence="4 5">
    <name type="scientific">Gracilibacillus thailandensis</name>
    <dbReference type="NCBI Taxonomy" id="563735"/>
    <lineage>
        <taxon>Bacteria</taxon>
        <taxon>Bacillati</taxon>
        <taxon>Bacillota</taxon>
        <taxon>Bacilli</taxon>
        <taxon>Bacillales</taxon>
        <taxon>Bacillaceae</taxon>
        <taxon>Gracilibacillus</taxon>
    </lineage>
</organism>
<evidence type="ECO:0000256" key="1">
    <source>
        <dbReference type="ARBA" id="ARBA00006484"/>
    </source>
</evidence>
<protein>
    <submittedName>
        <fullName evidence="4">SDR family oxidoreductase</fullName>
    </submittedName>
</protein>
<dbReference type="PANTHER" id="PTHR43976">
    <property type="entry name" value="SHORT CHAIN DEHYDROGENASE"/>
    <property type="match status" value="1"/>
</dbReference>
<comment type="caution">
    <text evidence="4">The sequence shown here is derived from an EMBL/GenBank/DDBJ whole genome shotgun (WGS) entry which is preliminary data.</text>
</comment>
<proteinExistence type="inferred from homology"/>
<dbReference type="InterPro" id="IPR002347">
    <property type="entry name" value="SDR_fam"/>
</dbReference>
<dbReference type="PANTHER" id="PTHR43976:SF16">
    <property type="entry name" value="SHORT-CHAIN DEHYDROGENASE_REDUCTASE FAMILY PROTEIN"/>
    <property type="match status" value="1"/>
</dbReference>
<name>A0A6N7QW90_9BACI</name>
<dbReference type="AlphaFoldDB" id="A0A6N7QW90"/>
<reference evidence="4 5" key="1">
    <citation type="submission" date="2019-10" db="EMBL/GenBank/DDBJ databases">
        <title>Gracilibacillus salitolerans sp. nov., a moderate halophile isolated from a saline soil in northwest China.</title>
        <authorList>
            <person name="Gan L."/>
        </authorList>
    </citation>
    <scope>NUCLEOTIDE SEQUENCE [LARGE SCALE GENOMIC DNA]</scope>
    <source>
        <strain evidence="4 5">TP2-8</strain>
    </source>
</reference>
<dbReference type="RefSeq" id="WP_163578548.1">
    <property type="nucleotide sequence ID" value="NZ_JBHUMW010000047.1"/>
</dbReference>
<dbReference type="InterPro" id="IPR036291">
    <property type="entry name" value="NAD(P)-bd_dom_sf"/>
</dbReference>
<dbReference type="InterPro" id="IPR051911">
    <property type="entry name" value="SDR_oxidoreductase"/>
</dbReference>
<evidence type="ECO:0000313" key="5">
    <source>
        <dbReference type="Proteomes" id="UP000435187"/>
    </source>
</evidence>
<evidence type="ECO:0000313" key="4">
    <source>
        <dbReference type="EMBL" id="MRI66278.1"/>
    </source>
</evidence>
<evidence type="ECO:0000256" key="2">
    <source>
        <dbReference type="ARBA" id="ARBA00023002"/>
    </source>
</evidence>
<dbReference type="Gene3D" id="3.40.50.720">
    <property type="entry name" value="NAD(P)-binding Rossmann-like Domain"/>
    <property type="match status" value="1"/>
</dbReference>
<dbReference type="CDD" id="cd05374">
    <property type="entry name" value="17beta-HSD-like_SDR_c"/>
    <property type="match status" value="1"/>
</dbReference>
<keyword evidence="2" id="KW-0560">Oxidoreductase</keyword>
<dbReference type="EMBL" id="WJEE01000013">
    <property type="protein sequence ID" value="MRI66278.1"/>
    <property type="molecule type" value="Genomic_DNA"/>
</dbReference>
<comment type="similarity">
    <text evidence="1 3">Belongs to the short-chain dehydrogenases/reductases (SDR) family.</text>
</comment>
<evidence type="ECO:0000256" key="3">
    <source>
        <dbReference type="RuleBase" id="RU000363"/>
    </source>
</evidence>
<dbReference type="Proteomes" id="UP000435187">
    <property type="component" value="Unassembled WGS sequence"/>
</dbReference>
<dbReference type="PROSITE" id="PS00061">
    <property type="entry name" value="ADH_SHORT"/>
    <property type="match status" value="1"/>
</dbReference>
<dbReference type="PRINTS" id="PR00080">
    <property type="entry name" value="SDRFAMILY"/>
</dbReference>
<sequence length="282" mass="31444">MKTVLVTGSGSGFGFITTLEFLKKGYSVIATMRTLQSRDELIERAENEQLASQLDIMEMDVTDEHQIQYVKDYIQINYKKLDVLVNNAGFCQAGFIADLTIDAFQKQLDVNLHGVFRVTKVMLPLLEQSNKANIINIGSVSGYAGFPGMSAYCASKFALAGLSESLRIELLPKQIFVSLVEAASYQTEIWDKSLSSIDQLEMEKDPMKSTVLSYAQQASKFSADPSEVASLIASICSRKKPKLHYPIGKGARMLAFAKRLLPWTWLEKIIVKKLKHKKGNLC</sequence>
<gene>
    <name evidence="4" type="ORF">GH885_07940</name>
</gene>
<dbReference type="PRINTS" id="PR00081">
    <property type="entry name" value="GDHRDH"/>
</dbReference>
<accession>A0A6N7QW90</accession>
<keyword evidence="5" id="KW-1185">Reference proteome</keyword>
<dbReference type="GO" id="GO:0016491">
    <property type="term" value="F:oxidoreductase activity"/>
    <property type="evidence" value="ECO:0007669"/>
    <property type="project" value="UniProtKB-KW"/>
</dbReference>
<dbReference type="Pfam" id="PF00106">
    <property type="entry name" value="adh_short"/>
    <property type="match status" value="1"/>
</dbReference>